<gene>
    <name evidence="1" type="ORF">ILEXP_LOCUS44264</name>
</gene>
<organism evidence="1 2">
    <name type="scientific">Ilex paraguariensis</name>
    <name type="common">yerba mate</name>
    <dbReference type="NCBI Taxonomy" id="185542"/>
    <lineage>
        <taxon>Eukaryota</taxon>
        <taxon>Viridiplantae</taxon>
        <taxon>Streptophyta</taxon>
        <taxon>Embryophyta</taxon>
        <taxon>Tracheophyta</taxon>
        <taxon>Spermatophyta</taxon>
        <taxon>Magnoliopsida</taxon>
        <taxon>eudicotyledons</taxon>
        <taxon>Gunneridae</taxon>
        <taxon>Pentapetalae</taxon>
        <taxon>asterids</taxon>
        <taxon>campanulids</taxon>
        <taxon>Aquifoliales</taxon>
        <taxon>Aquifoliaceae</taxon>
        <taxon>Ilex</taxon>
    </lineage>
</organism>
<accession>A0ABC8U3P3</accession>
<proteinExistence type="predicted"/>
<dbReference type="EMBL" id="CAUOFW020006391">
    <property type="protein sequence ID" value="CAK9174510.1"/>
    <property type="molecule type" value="Genomic_DNA"/>
</dbReference>
<sequence>MFHYNIMSTSISFWRQSKDKAKAQEQVNQASSFPEKCPLHFLCAIPSTYFATNLYKGIKTSWLAHTKELPQNSASPGTEIHTLASSLTSWILYNRLHVPTKMCKKLGWTQLLHMFSSVKLPPNPHH</sequence>
<evidence type="ECO:0000313" key="2">
    <source>
        <dbReference type="Proteomes" id="UP001642360"/>
    </source>
</evidence>
<name>A0ABC8U3P3_9AQUA</name>
<keyword evidence="2" id="KW-1185">Reference proteome</keyword>
<dbReference type="Proteomes" id="UP001642360">
    <property type="component" value="Unassembled WGS sequence"/>
</dbReference>
<protein>
    <submittedName>
        <fullName evidence="1">Uncharacterized protein</fullName>
    </submittedName>
</protein>
<comment type="caution">
    <text evidence="1">The sequence shown here is derived from an EMBL/GenBank/DDBJ whole genome shotgun (WGS) entry which is preliminary data.</text>
</comment>
<evidence type="ECO:0000313" key="1">
    <source>
        <dbReference type="EMBL" id="CAK9174510.1"/>
    </source>
</evidence>
<reference evidence="1 2" key="1">
    <citation type="submission" date="2024-02" db="EMBL/GenBank/DDBJ databases">
        <authorList>
            <person name="Vignale AGUSTIN F."/>
            <person name="Sosa J E."/>
            <person name="Modenutti C."/>
        </authorList>
    </citation>
    <scope>NUCLEOTIDE SEQUENCE [LARGE SCALE GENOMIC DNA]</scope>
</reference>
<dbReference type="AlphaFoldDB" id="A0ABC8U3P3"/>